<dbReference type="RefSeq" id="WP_317975922.1">
    <property type="nucleotide sequence ID" value="NZ_BTFW01000001.1"/>
</dbReference>
<evidence type="ECO:0000256" key="1">
    <source>
        <dbReference type="ARBA" id="ARBA00023015"/>
    </source>
</evidence>
<keyword evidence="3" id="KW-0804">Transcription</keyword>
<dbReference type="SUPFAM" id="SSF48008">
    <property type="entry name" value="GntR ligand-binding domain-like"/>
    <property type="match status" value="1"/>
</dbReference>
<evidence type="ECO:0000256" key="3">
    <source>
        <dbReference type="ARBA" id="ARBA00023163"/>
    </source>
</evidence>
<dbReference type="InterPro" id="IPR011711">
    <property type="entry name" value="GntR_C"/>
</dbReference>
<organism evidence="5 6">
    <name type="scientific">Novosphingobium pituita</name>
    <dbReference type="NCBI Taxonomy" id="3056842"/>
    <lineage>
        <taxon>Bacteria</taxon>
        <taxon>Pseudomonadati</taxon>
        <taxon>Pseudomonadota</taxon>
        <taxon>Alphaproteobacteria</taxon>
        <taxon>Sphingomonadales</taxon>
        <taxon>Sphingomonadaceae</taxon>
        <taxon>Novosphingobium</taxon>
    </lineage>
</organism>
<protein>
    <submittedName>
        <fullName evidence="5">FadR/GntR family transcriptional regulator</fullName>
    </submittedName>
</protein>
<accession>A0ABQ6PAN8</accession>
<gene>
    <name evidence="5" type="ORF">NUTIK01_31050</name>
</gene>
<dbReference type="Pfam" id="PF07729">
    <property type="entry name" value="FCD"/>
    <property type="match status" value="1"/>
</dbReference>
<dbReference type="Pfam" id="PF00392">
    <property type="entry name" value="GntR"/>
    <property type="match status" value="1"/>
</dbReference>
<sequence length="223" mass="24151">MSKLRLVDRAYVDILGLVEAQSLKVGDRLPSELALTRALGVSRTIVRETLARLGSDGVVEARPGAGSYLVRVPSRLLSRHMAASDLPAALGTYEVRFVLEAEAARLAAQRRSLDDLAEITACLDALRKALLSSGRADAEDIALHRAIARATGNAAFLDSFDAIQSGVAKIMRAGIDISRDVCAIEAMIREHEDIVAAIRNSDPERAALSMRWHLAEGRNRLML</sequence>
<dbReference type="SMART" id="SM00345">
    <property type="entry name" value="HTH_GNTR"/>
    <property type="match status" value="1"/>
</dbReference>
<name>A0ABQ6PAN8_9SPHN</name>
<dbReference type="InterPro" id="IPR036390">
    <property type="entry name" value="WH_DNA-bd_sf"/>
</dbReference>
<keyword evidence="1" id="KW-0805">Transcription regulation</keyword>
<dbReference type="PROSITE" id="PS50949">
    <property type="entry name" value="HTH_GNTR"/>
    <property type="match status" value="1"/>
</dbReference>
<dbReference type="CDD" id="cd07377">
    <property type="entry name" value="WHTH_GntR"/>
    <property type="match status" value="1"/>
</dbReference>
<keyword evidence="2" id="KW-0238">DNA-binding</keyword>
<evidence type="ECO:0000256" key="2">
    <source>
        <dbReference type="ARBA" id="ARBA00023125"/>
    </source>
</evidence>
<dbReference type="InterPro" id="IPR000524">
    <property type="entry name" value="Tscrpt_reg_HTH_GntR"/>
</dbReference>
<feature type="domain" description="HTH gntR-type" evidence="4">
    <location>
        <begin position="4"/>
        <end position="72"/>
    </location>
</feature>
<dbReference type="InterPro" id="IPR008920">
    <property type="entry name" value="TF_FadR/GntR_C"/>
</dbReference>
<evidence type="ECO:0000259" key="4">
    <source>
        <dbReference type="PROSITE" id="PS50949"/>
    </source>
</evidence>
<dbReference type="Gene3D" id="1.20.120.530">
    <property type="entry name" value="GntR ligand-binding domain-like"/>
    <property type="match status" value="1"/>
</dbReference>
<dbReference type="SMART" id="SM00895">
    <property type="entry name" value="FCD"/>
    <property type="match status" value="1"/>
</dbReference>
<evidence type="ECO:0000313" key="6">
    <source>
        <dbReference type="Proteomes" id="UP001187221"/>
    </source>
</evidence>
<dbReference type="Proteomes" id="UP001187221">
    <property type="component" value="Unassembled WGS sequence"/>
</dbReference>
<proteinExistence type="predicted"/>
<keyword evidence="6" id="KW-1185">Reference proteome</keyword>
<reference evidence="5 6" key="1">
    <citation type="submission" date="2023-06" db="EMBL/GenBank/DDBJ databases">
        <title>Draft genome sequence of Novosphingobium sp. strain IK01.</title>
        <authorList>
            <person name="Hatamoto M."/>
            <person name="Ikarashi T."/>
            <person name="Yamaguchi T."/>
        </authorList>
    </citation>
    <scope>NUCLEOTIDE SEQUENCE [LARGE SCALE GENOMIC DNA]</scope>
    <source>
        <strain evidence="5 6">IK01</strain>
    </source>
</reference>
<comment type="caution">
    <text evidence="5">The sequence shown here is derived from an EMBL/GenBank/DDBJ whole genome shotgun (WGS) entry which is preliminary data.</text>
</comment>
<dbReference type="PANTHER" id="PTHR43537">
    <property type="entry name" value="TRANSCRIPTIONAL REGULATOR, GNTR FAMILY"/>
    <property type="match status" value="1"/>
</dbReference>
<dbReference type="PANTHER" id="PTHR43537:SF5">
    <property type="entry name" value="UXU OPERON TRANSCRIPTIONAL REGULATOR"/>
    <property type="match status" value="1"/>
</dbReference>
<evidence type="ECO:0000313" key="5">
    <source>
        <dbReference type="EMBL" id="GMM62328.1"/>
    </source>
</evidence>
<dbReference type="SUPFAM" id="SSF46785">
    <property type="entry name" value="Winged helix' DNA-binding domain"/>
    <property type="match status" value="1"/>
</dbReference>
<dbReference type="Gene3D" id="1.10.10.10">
    <property type="entry name" value="Winged helix-like DNA-binding domain superfamily/Winged helix DNA-binding domain"/>
    <property type="match status" value="1"/>
</dbReference>
<dbReference type="PRINTS" id="PR00035">
    <property type="entry name" value="HTHGNTR"/>
</dbReference>
<dbReference type="InterPro" id="IPR036388">
    <property type="entry name" value="WH-like_DNA-bd_sf"/>
</dbReference>
<dbReference type="EMBL" id="BTFW01000001">
    <property type="protein sequence ID" value="GMM62328.1"/>
    <property type="molecule type" value="Genomic_DNA"/>
</dbReference>